<keyword evidence="4" id="KW-0716">Sensory transduction</keyword>
<gene>
    <name evidence="20" type="primary">LOC101888126</name>
</gene>
<evidence type="ECO:0000313" key="19">
    <source>
        <dbReference type="Proteomes" id="UP001652621"/>
    </source>
</evidence>
<feature type="transmembrane region" description="Helical" evidence="17">
    <location>
        <begin position="255"/>
        <end position="279"/>
    </location>
</feature>
<dbReference type="Gene3D" id="1.20.1070.10">
    <property type="entry name" value="Rhodopsin 7-helix transmembrane proteins"/>
    <property type="match status" value="1"/>
</dbReference>
<keyword evidence="5 15" id="KW-0812">Transmembrane</keyword>
<dbReference type="PANTHER" id="PTHR24240">
    <property type="entry name" value="OPSIN"/>
    <property type="match status" value="1"/>
</dbReference>
<keyword evidence="9 15" id="KW-0297">G-protein coupled receptor</keyword>
<evidence type="ECO:0000259" key="18">
    <source>
        <dbReference type="PROSITE" id="PS50262"/>
    </source>
</evidence>
<sequence>MISQETSVATSSHRRSSSSINNGSYTLRSTKNKNKAKFSSIRRHRSRKKIRRTFQCTHPPCPPQMRRAGPSTAAHLSCIPSKASDGKIIQITSIVMRHLKTVICYLSEWRWSTVAMGIMQSITMVVGVYTTINSTTIAEANATELAEEYDSSNLIVCLPNNSTDCIKYVNSTNNGLIALNESIYPALKGFHNNYDYRLIARINPFWLKFDPPTETYYRTMAILYMVIFAIGTFGNGLVIFMFFRCKSLRTSPYMLVLNLAISDFIIVFKCPLAALNNYMNGPVLGDWGCRIYGFVGGLSGTASIGMLTIIALDRYSVVVNPLNPNRSNYITQYYTFLIIFVWIYALTFSSMPMLDIGMSRYVPEGYFTTCSFDYLDTSTKARVFMFVFFVCAWLVPLSVICYCYFHILKVVFTARDLPSNKNKQNIEMRLAVVVLLVIMLWFIAWTPYSIVAICGIFEQEQYLTPTRAGIPAIFCKTASCLNPFLYTISHKRFRQELLKLFCKRKRSLRYSLTRSSYMTKSSRRNHNLVTTAGTSFRGGGGGSLYQQKPTTTFKRNIRSASAFGDGLMRSDERNNAKYVRPLNRCSMVAERSISRTSDYSTSLANSIVAGREGSGAFVIDKKPSGGSEEDVIFIVSGGRSSVQESQATQVFVIGTDSGDVNLSQRIVNSPPTALETSF</sequence>
<evidence type="ECO:0000256" key="14">
    <source>
        <dbReference type="ARBA" id="ARBA00023305"/>
    </source>
</evidence>
<evidence type="ECO:0000256" key="8">
    <source>
        <dbReference type="ARBA" id="ARBA00022991"/>
    </source>
</evidence>
<evidence type="ECO:0000256" key="9">
    <source>
        <dbReference type="ARBA" id="ARBA00023040"/>
    </source>
</evidence>
<dbReference type="InterPro" id="IPR050125">
    <property type="entry name" value="GPCR_opsins"/>
</dbReference>
<feature type="transmembrane region" description="Helical" evidence="17">
    <location>
        <begin position="221"/>
        <end position="243"/>
    </location>
</feature>
<protein>
    <submittedName>
        <fullName evidence="20">Rhodopsin</fullName>
    </submittedName>
</protein>
<keyword evidence="12" id="KW-0325">Glycoprotein</keyword>
<dbReference type="InterPro" id="IPR017452">
    <property type="entry name" value="GPCR_Rhodpsn_7TM"/>
</dbReference>
<feature type="compositionally biased region" description="Polar residues" evidence="16">
    <location>
        <begin position="20"/>
        <end position="29"/>
    </location>
</feature>
<proteinExistence type="inferred from homology"/>
<evidence type="ECO:0000256" key="1">
    <source>
        <dbReference type="ARBA" id="ARBA00004141"/>
    </source>
</evidence>
<keyword evidence="10 17" id="KW-0472">Membrane</keyword>
<comment type="subcellular location">
    <subcellularLocation>
        <location evidence="1">Membrane</location>
        <topology evidence="1">Multi-pass membrane protein</topology>
    </subcellularLocation>
</comment>
<evidence type="ECO:0000256" key="3">
    <source>
        <dbReference type="ARBA" id="ARBA00022543"/>
    </source>
</evidence>
<organism evidence="19 20">
    <name type="scientific">Musca domestica</name>
    <name type="common">House fly</name>
    <dbReference type="NCBI Taxonomy" id="7370"/>
    <lineage>
        <taxon>Eukaryota</taxon>
        <taxon>Metazoa</taxon>
        <taxon>Ecdysozoa</taxon>
        <taxon>Arthropoda</taxon>
        <taxon>Hexapoda</taxon>
        <taxon>Insecta</taxon>
        <taxon>Pterygota</taxon>
        <taxon>Neoptera</taxon>
        <taxon>Endopterygota</taxon>
        <taxon>Diptera</taxon>
        <taxon>Brachycera</taxon>
        <taxon>Muscomorpha</taxon>
        <taxon>Muscoidea</taxon>
        <taxon>Muscidae</taxon>
        <taxon>Musca</taxon>
    </lineage>
</organism>
<evidence type="ECO:0000256" key="10">
    <source>
        <dbReference type="ARBA" id="ARBA00023136"/>
    </source>
</evidence>
<keyword evidence="7 17" id="KW-1133">Transmembrane helix</keyword>
<accession>A0ABM3V8J8</accession>
<feature type="transmembrane region" description="Helical" evidence="17">
    <location>
        <begin position="333"/>
        <end position="354"/>
    </location>
</feature>
<keyword evidence="11 15" id="KW-0675">Receptor</keyword>
<feature type="domain" description="G-protein coupled receptors family 1 profile" evidence="18">
    <location>
        <begin position="234"/>
        <end position="486"/>
    </location>
</feature>
<feature type="region of interest" description="Disordered" evidence="16">
    <location>
        <begin position="1"/>
        <end position="49"/>
    </location>
</feature>
<evidence type="ECO:0000256" key="4">
    <source>
        <dbReference type="ARBA" id="ARBA00022606"/>
    </source>
</evidence>
<feature type="transmembrane region" description="Helical" evidence="17">
    <location>
        <begin position="426"/>
        <end position="445"/>
    </location>
</feature>
<dbReference type="SMART" id="SM01381">
    <property type="entry name" value="7TM_GPCR_Srsx"/>
    <property type="match status" value="1"/>
</dbReference>
<dbReference type="RefSeq" id="XP_058982028.1">
    <property type="nucleotide sequence ID" value="XM_059126045.1"/>
</dbReference>
<feature type="transmembrane region" description="Helical" evidence="17">
    <location>
        <begin position="383"/>
        <end position="405"/>
    </location>
</feature>
<keyword evidence="6" id="KW-0681">Retinal protein</keyword>
<dbReference type="GeneID" id="101888126"/>
<evidence type="ECO:0000256" key="6">
    <source>
        <dbReference type="ARBA" id="ARBA00022925"/>
    </source>
</evidence>
<keyword evidence="3" id="KW-0600">Photoreceptor protein</keyword>
<dbReference type="PROSITE" id="PS50262">
    <property type="entry name" value="G_PROTEIN_RECEP_F1_2"/>
    <property type="match status" value="1"/>
</dbReference>
<dbReference type="PROSITE" id="PS00237">
    <property type="entry name" value="G_PROTEIN_RECEP_F1_1"/>
    <property type="match status" value="1"/>
</dbReference>
<evidence type="ECO:0000256" key="2">
    <source>
        <dbReference type="ARBA" id="ARBA00010663"/>
    </source>
</evidence>
<dbReference type="Proteomes" id="UP001652621">
    <property type="component" value="Unplaced"/>
</dbReference>
<keyword evidence="19" id="KW-1185">Reference proteome</keyword>
<feature type="compositionally biased region" description="Basic residues" evidence="16">
    <location>
        <begin position="30"/>
        <end position="49"/>
    </location>
</feature>
<evidence type="ECO:0000313" key="20">
    <source>
        <dbReference type="RefSeq" id="XP_058982028.1"/>
    </source>
</evidence>
<name>A0ABM3V8J8_MUSDO</name>
<evidence type="ECO:0000256" key="13">
    <source>
        <dbReference type="ARBA" id="ARBA00023224"/>
    </source>
</evidence>
<evidence type="ECO:0000256" key="12">
    <source>
        <dbReference type="ARBA" id="ARBA00023180"/>
    </source>
</evidence>
<dbReference type="InterPro" id="IPR000276">
    <property type="entry name" value="GPCR_Rhodpsn"/>
</dbReference>
<keyword evidence="13 15" id="KW-0807">Transducer</keyword>
<keyword evidence="14" id="KW-0844">Vision</keyword>
<feature type="compositionally biased region" description="Polar residues" evidence="16">
    <location>
        <begin position="1"/>
        <end position="10"/>
    </location>
</feature>
<dbReference type="SUPFAM" id="SSF81321">
    <property type="entry name" value="Family A G protein-coupled receptor-like"/>
    <property type="match status" value="1"/>
</dbReference>
<dbReference type="PROSITE" id="PS00238">
    <property type="entry name" value="OPSIN"/>
    <property type="match status" value="1"/>
</dbReference>
<evidence type="ECO:0000256" key="5">
    <source>
        <dbReference type="ARBA" id="ARBA00022692"/>
    </source>
</evidence>
<evidence type="ECO:0000256" key="17">
    <source>
        <dbReference type="SAM" id="Phobius"/>
    </source>
</evidence>
<dbReference type="PRINTS" id="PR00237">
    <property type="entry name" value="GPCRRHODOPSN"/>
</dbReference>
<comment type="similarity">
    <text evidence="2 15">Belongs to the G-protein coupled receptor 1 family.</text>
</comment>
<evidence type="ECO:0000256" key="11">
    <source>
        <dbReference type="ARBA" id="ARBA00023170"/>
    </source>
</evidence>
<dbReference type="InterPro" id="IPR027430">
    <property type="entry name" value="Retinal_BS"/>
</dbReference>
<feature type="transmembrane region" description="Helical" evidence="17">
    <location>
        <begin position="291"/>
        <end position="312"/>
    </location>
</feature>
<evidence type="ECO:0000256" key="7">
    <source>
        <dbReference type="ARBA" id="ARBA00022989"/>
    </source>
</evidence>
<evidence type="ECO:0000256" key="15">
    <source>
        <dbReference type="RuleBase" id="RU000688"/>
    </source>
</evidence>
<keyword evidence="8" id="KW-0157">Chromophore</keyword>
<reference evidence="20" key="1">
    <citation type="submission" date="2025-08" db="UniProtKB">
        <authorList>
            <consortium name="RefSeq"/>
        </authorList>
    </citation>
    <scope>IDENTIFICATION</scope>
    <source>
        <strain evidence="20">Aabys</strain>
        <tissue evidence="20">Whole body</tissue>
    </source>
</reference>
<evidence type="ECO:0000256" key="16">
    <source>
        <dbReference type="SAM" id="MobiDB-lite"/>
    </source>
</evidence>
<dbReference type="Pfam" id="PF00001">
    <property type="entry name" value="7tm_1"/>
    <property type="match status" value="1"/>
</dbReference>